<dbReference type="CDD" id="cd07940">
    <property type="entry name" value="DRE_TIM_IPMS"/>
    <property type="match status" value="1"/>
</dbReference>
<comment type="catalytic activity">
    <reaction evidence="1 14">
        <text>3-methyl-2-oxobutanoate + acetyl-CoA + H2O = (2S)-2-isopropylmalate + CoA + H(+)</text>
        <dbReference type="Rhea" id="RHEA:21524"/>
        <dbReference type="ChEBI" id="CHEBI:1178"/>
        <dbReference type="ChEBI" id="CHEBI:11851"/>
        <dbReference type="ChEBI" id="CHEBI:15377"/>
        <dbReference type="ChEBI" id="CHEBI:15378"/>
        <dbReference type="ChEBI" id="CHEBI:57287"/>
        <dbReference type="ChEBI" id="CHEBI:57288"/>
        <dbReference type="EC" id="2.3.3.13"/>
    </reaction>
</comment>
<dbReference type="Pfam" id="PF22617">
    <property type="entry name" value="HCS_D2"/>
    <property type="match status" value="1"/>
</dbReference>
<dbReference type="GO" id="GO:0009098">
    <property type="term" value="P:L-leucine biosynthetic process"/>
    <property type="evidence" value="ECO:0007669"/>
    <property type="project" value="UniProtKB-UniRule"/>
</dbReference>
<evidence type="ECO:0000256" key="14">
    <source>
        <dbReference type="HAMAP-Rule" id="MF_01025"/>
    </source>
</evidence>
<evidence type="ECO:0000256" key="3">
    <source>
        <dbReference type="ARBA" id="ARBA00009396"/>
    </source>
</evidence>
<dbReference type="PANTHER" id="PTHR10277">
    <property type="entry name" value="HOMOCITRATE SYNTHASE-RELATED"/>
    <property type="match status" value="1"/>
</dbReference>
<evidence type="ECO:0000256" key="7">
    <source>
        <dbReference type="ARBA" id="ARBA00022605"/>
    </source>
</evidence>
<comment type="subunit">
    <text evidence="14">Homodimer.</text>
</comment>
<dbReference type="InterPro" id="IPR054691">
    <property type="entry name" value="LeuA/HCS_post-cat"/>
</dbReference>
<dbReference type="SUPFAM" id="SSF51569">
    <property type="entry name" value="Aldolase"/>
    <property type="match status" value="1"/>
</dbReference>
<keyword evidence="11 14" id="KW-0100">Branched-chain amino acid biosynthesis</keyword>
<dbReference type="InterPro" id="IPR050073">
    <property type="entry name" value="2-IPM_HCS-like"/>
</dbReference>
<dbReference type="Gene3D" id="3.30.160.270">
    <property type="match status" value="1"/>
</dbReference>
<dbReference type="OrthoDB" id="9803573at2"/>
<keyword evidence="10 14" id="KW-0464">Manganese</keyword>
<evidence type="ECO:0000256" key="8">
    <source>
        <dbReference type="ARBA" id="ARBA00022679"/>
    </source>
</evidence>
<evidence type="ECO:0000256" key="2">
    <source>
        <dbReference type="ARBA" id="ARBA00004689"/>
    </source>
</evidence>
<dbReference type="GO" id="GO:0003985">
    <property type="term" value="F:acetyl-CoA C-acetyltransferase activity"/>
    <property type="evidence" value="ECO:0007669"/>
    <property type="project" value="UniProtKB-UniRule"/>
</dbReference>
<dbReference type="GO" id="GO:0005829">
    <property type="term" value="C:cytosol"/>
    <property type="evidence" value="ECO:0007669"/>
    <property type="project" value="TreeGrafter"/>
</dbReference>
<evidence type="ECO:0000256" key="12">
    <source>
        <dbReference type="ARBA" id="ARBA00029993"/>
    </source>
</evidence>
<keyword evidence="14" id="KW-0963">Cytoplasm</keyword>
<dbReference type="Gene3D" id="3.20.20.70">
    <property type="entry name" value="Aldolase class I"/>
    <property type="match status" value="1"/>
</dbReference>
<proteinExistence type="inferred from homology"/>
<protein>
    <recommendedName>
        <fullName evidence="5 14">2-isopropylmalate synthase</fullName>
        <ecNumber evidence="4 14">2.3.3.13</ecNumber>
    </recommendedName>
    <alternativeName>
        <fullName evidence="12 14">Alpha-IPM synthase</fullName>
    </alternativeName>
    <alternativeName>
        <fullName evidence="14">Alpha-isopropylmalate synthase</fullName>
    </alternativeName>
</protein>
<dbReference type="NCBIfam" id="NF002086">
    <property type="entry name" value="PRK00915.1-3"/>
    <property type="match status" value="1"/>
</dbReference>
<feature type="region of interest" description="Regulatory domain" evidence="14">
    <location>
        <begin position="393"/>
        <end position="514"/>
    </location>
</feature>
<dbReference type="SUPFAM" id="SSF110921">
    <property type="entry name" value="2-isopropylmalate synthase LeuA, allosteric (dimerisation) domain"/>
    <property type="match status" value="1"/>
</dbReference>
<dbReference type="SMART" id="SM00917">
    <property type="entry name" value="LeuA_dimer"/>
    <property type="match status" value="1"/>
</dbReference>
<dbReference type="InterPro" id="IPR013709">
    <property type="entry name" value="2-isopropylmalate_synth_dimer"/>
</dbReference>
<dbReference type="InterPro" id="IPR000891">
    <property type="entry name" value="PYR_CT"/>
</dbReference>
<dbReference type="NCBIfam" id="TIGR00973">
    <property type="entry name" value="leuA_bact"/>
    <property type="match status" value="1"/>
</dbReference>
<dbReference type="PANTHER" id="PTHR10277:SF9">
    <property type="entry name" value="2-ISOPROPYLMALATE SYNTHASE 1, CHLOROPLASTIC-RELATED"/>
    <property type="match status" value="1"/>
</dbReference>
<evidence type="ECO:0000313" key="18">
    <source>
        <dbReference type="Proteomes" id="UP000242815"/>
    </source>
</evidence>
<reference evidence="17 18" key="1">
    <citation type="submission" date="2016-10" db="EMBL/GenBank/DDBJ databases">
        <authorList>
            <person name="de Groot N.N."/>
        </authorList>
    </citation>
    <scope>NUCLEOTIDE SEQUENCE [LARGE SCALE GENOMIC DNA]</scope>
    <source>
        <strain evidence="17 18">JCM 18415</strain>
    </source>
</reference>
<dbReference type="RefSeq" id="WP_090535760.1">
    <property type="nucleotide sequence ID" value="NZ_FOYD01000001.1"/>
</dbReference>
<evidence type="ECO:0000256" key="11">
    <source>
        <dbReference type="ARBA" id="ARBA00023304"/>
    </source>
</evidence>
<feature type="binding site" evidence="14">
    <location>
        <position position="239"/>
    </location>
    <ligand>
        <name>Mn(2+)</name>
        <dbReference type="ChEBI" id="CHEBI:29035"/>
    </ligand>
</feature>
<evidence type="ECO:0000256" key="5">
    <source>
        <dbReference type="ARBA" id="ARBA00018198"/>
    </source>
</evidence>
<dbReference type="PROSITE" id="PS00816">
    <property type="entry name" value="AIPM_HOMOCIT_SYNTH_2"/>
    <property type="match status" value="1"/>
</dbReference>
<dbReference type="Pfam" id="PF00682">
    <property type="entry name" value="HMGL-like"/>
    <property type="match status" value="1"/>
</dbReference>
<comment type="pathway">
    <text evidence="2 14">Amino-acid biosynthesis; L-leucine biosynthesis; L-leucine from 3-methyl-2-oxobutanoate: step 1/4.</text>
</comment>
<dbReference type="PROSITE" id="PS00815">
    <property type="entry name" value="AIPM_HOMOCIT_SYNTH_1"/>
    <property type="match status" value="1"/>
</dbReference>
<evidence type="ECO:0000256" key="10">
    <source>
        <dbReference type="ARBA" id="ARBA00023211"/>
    </source>
</evidence>
<keyword evidence="19" id="KW-1185">Reference proteome</keyword>
<dbReference type="EMBL" id="FOYD01000001">
    <property type="protein sequence ID" value="SFQ55500.1"/>
    <property type="molecule type" value="Genomic_DNA"/>
</dbReference>
<evidence type="ECO:0000259" key="15">
    <source>
        <dbReference type="PROSITE" id="PS50991"/>
    </source>
</evidence>
<dbReference type="InterPro" id="IPR036230">
    <property type="entry name" value="LeuA_allosteric_dom_sf"/>
</dbReference>
<dbReference type="FunFam" id="1.10.238.260:FF:000001">
    <property type="entry name" value="2-isopropylmalate synthase"/>
    <property type="match status" value="1"/>
</dbReference>
<evidence type="ECO:0000256" key="9">
    <source>
        <dbReference type="ARBA" id="ARBA00022723"/>
    </source>
</evidence>
<dbReference type="Proteomes" id="UP000242815">
    <property type="component" value="Unassembled WGS sequence"/>
</dbReference>
<dbReference type="Proteomes" id="UP001281217">
    <property type="component" value="Unassembled WGS sequence"/>
</dbReference>
<comment type="cofactor">
    <cofactor evidence="14">
        <name>Mn(2+)</name>
        <dbReference type="ChEBI" id="CHEBI:29035"/>
    </cofactor>
</comment>
<dbReference type="HAMAP" id="MF_01025">
    <property type="entry name" value="LeuA_type1"/>
    <property type="match status" value="1"/>
</dbReference>
<evidence type="ECO:0000313" key="19">
    <source>
        <dbReference type="Proteomes" id="UP001281217"/>
    </source>
</evidence>
<dbReference type="UniPathway" id="UPA00048">
    <property type="reaction ID" value="UER00070"/>
</dbReference>
<evidence type="ECO:0000256" key="6">
    <source>
        <dbReference type="ARBA" id="ARBA00022430"/>
    </source>
</evidence>
<dbReference type="InterPro" id="IPR002034">
    <property type="entry name" value="AIPM/Hcit_synth_CS"/>
</dbReference>
<dbReference type="STRING" id="1002526.SAMN05216578_1012"/>
<evidence type="ECO:0000313" key="16">
    <source>
        <dbReference type="EMBL" id="MDX9688003.1"/>
    </source>
</evidence>
<feature type="binding site" evidence="14">
    <location>
        <position position="15"/>
    </location>
    <ligand>
        <name>Mn(2+)</name>
        <dbReference type="ChEBI" id="CHEBI:29035"/>
    </ligand>
</feature>
<keyword evidence="9 14" id="KW-0479">Metal-binding</keyword>
<feature type="binding site" evidence="14">
    <location>
        <position position="203"/>
    </location>
    <ligand>
        <name>Mn(2+)</name>
        <dbReference type="ChEBI" id="CHEBI:29035"/>
    </ligand>
</feature>
<reference evidence="19" key="2">
    <citation type="submission" date="2023-07" db="EMBL/GenBank/DDBJ databases">
        <authorList>
            <person name="de Witt J."/>
        </authorList>
    </citation>
    <scope>NUCLEOTIDE SEQUENCE [LARGE SCALE GENOMIC DNA]</scope>
    <source>
        <strain evidence="19">FZJ</strain>
    </source>
</reference>
<gene>
    <name evidence="14" type="primary">leuA</name>
    <name evidence="16" type="ORF">RED13_002446</name>
    <name evidence="17" type="ORF">SAMN05216578_1012</name>
</gene>
<dbReference type="AlphaFoldDB" id="A0A1I5ZGF2"/>
<dbReference type="Pfam" id="PF08502">
    <property type="entry name" value="LeuA_dimer"/>
    <property type="match status" value="1"/>
</dbReference>
<dbReference type="GO" id="GO:0030145">
    <property type="term" value="F:manganese ion binding"/>
    <property type="evidence" value="ECO:0007669"/>
    <property type="project" value="UniProtKB-UniRule"/>
</dbReference>
<evidence type="ECO:0000256" key="4">
    <source>
        <dbReference type="ARBA" id="ARBA00012973"/>
    </source>
</evidence>
<keyword evidence="8 14" id="KW-0808">Transferase</keyword>
<evidence type="ECO:0000256" key="13">
    <source>
        <dbReference type="ARBA" id="ARBA00037629"/>
    </source>
</evidence>
<dbReference type="InterPro" id="IPR005671">
    <property type="entry name" value="LeuA_bact_synth"/>
</dbReference>
<evidence type="ECO:0000313" key="17">
    <source>
        <dbReference type="EMBL" id="SFQ55500.1"/>
    </source>
</evidence>
<accession>A0A1I5ZGF2</accession>
<dbReference type="GO" id="GO:0003852">
    <property type="term" value="F:2-isopropylmalate synthase activity"/>
    <property type="evidence" value="ECO:0007669"/>
    <property type="project" value="UniProtKB-UniRule"/>
</dbReference>
<name>A0A1I5ZGF2_9GAMM</name>
<dbReference type="FunFam" id="3.30.160.270:FF:000003">
    <property type="entry name" value="2-isopropylmalate synthase"/>
    <property type="match status" value="1"/>
</dbReference>
<reference evidence="16" key="3">
    <citation type="submission" date="2024-05" db="EMBL/GenBank/DDBJ databases">
        <authorList>
            <person name="de Witt J."/>
        </authorList>
    </citation>
    <scope>NUCLEOTIDE SEQUENCE</scope>
    <source>
        <strain evidence="16">FZJ</strain>
    </source>
</reference>
<dbReference type="PROSITE" id="PS50991">
    <property type="entry name" value="PYR_CT"/>
    <property type="match status" value="1"/>
</dbReference>
<feature type="domain" description="Pyruvate carboxyltransferase" evidence="15">
    <location>
        <begin position="6"/>
        <end position="268"/>
    </location>
</feature>
<keyword evidence="16" id="KW-0012">Acyltransferase</keyword>
<feature type="binding site" evidence="14">
    <location>
        <position position="205"/>
    </location>
    <ligand>
        <name>Mn(2+)</name>
        <dbReference type="ChEBI" id="CHEBI:29035"/>
    </ligand>
</feature>
<dbReference type="NCBIfam" id="NF002087">
    <property type="entry name" value="PRK00915.1-4"/>
    <property type="match status" value="1"/>
</dbReference>
<sequence>MSQDRVIIFDTTLRDGEQSPGASMTREEKLRIARALEKLRVDVIEAGFAIASPGDFEAVKSIADTIKDSRICSLARAVDADIDRAAEALANANAGRIHTFIATSPIHMEYKLRLQPDQVIEQAVRAIKRARNLCEDVEFSCEDGGRSEIDFLCRIIEQAIDAGARTINIPDTVGYAIPHQFAETIRQIIERVPNADKAIFSVHCHNDLGLAVANSLAAVTAGARQVECTINGLGERAGNAALEEIVMALRTRQDVFQVDTGIVTEHILSTSRLVSSITGFPVQPNKAIVGANAFAHESGIHQDGVLKHRETYEIMSAQSVGWHANKLSLGKLSGRNAFRTRLQELGIELADQDELNAAFARFKELADKKHEIFDEDLQALVSDSITDVPERMRLSYLDVTSRTGETPVAKISVEVDGVERQASASGSGPVDAAFRALEEIAHSGANLQLYSVNAITEGTDSQGEVTVRLEKDGRIVNGNGADTDIVIASAKAYINALNLIQSGVLKAHPQVEGI</sequence>
<dbReference type="InterPro" id="IPR013785">
    <property type="entry name" value="Aldolase_TIM"/>
</dbReference>
<dbReference type="EC" id="2.3.3.13" evidence="4 14"/>
<comment type="similarity">
    <text evidence="3 14">Belongs to the alpha-IPM synthase/homocitrate synthase family. LeuA type 1 subfamily.</text>
</comment>
<dbReference type="EMBL" id="JAVRDO010000006">
    <property type="protein sequence ID" value="MDX9688003.1"/>
    <property type="molecule type" value="Genomic_DNA"/>
</dbReference>
<comment type="function">
    <text evidence="13 14">Catalyzes the condensation of the acetyl group of acetyl-CoA with 3-methyl-2-oxobutanoate (2-ketoisovalerate) to form 3-carboxy-3-hydroxy-4-methylpentanoate (2-isopropylmalate).</text>
</comment>
<keyword evidence="6 14" id="KW-0432">Leucine biosynthesis</keyword>
<dbReference type="FunFam" id="3.20.20.70:FF:000010">
    <property type="entry name" value="2-isopropylmalate synthase"/>
    <property type="match status" value="1"/>
</dbReference>
<evidence type="ECO:0000256" key="1">
    <source>
        <dbReference type="ARBA" id="ARBA00000064"/>
    </source>
</evidence>
<keyword evidence="7 14" id="KW-0028">Amino-acid biosynthesis</keyword>
<organism evidence="17 18">
    <name type="scientific">Halopseudomonas formosensis</name>
    <dbReference type="NCBI Taxonomy" id="1002526"/>
    <lineage>
        <taxon>Bacteria</taxon>
        <taxon>Pseudomonadati</taxon>
        <taxon>Pseudomonadota</taxon>
        <taxon>Gammaproteobacteria</taxon>
        <taxon>Pseudomonadales</taxon>
        <taxon>Pseudomonadaceae</taxon>
        <taxon>Halopseudomonas</taxon>
    </lineage>
</organism>